<evidence type="ECO:0000313" key="1">
    <source>
        <dbReference type="EMBL" id="QEE31242.1"/>
    </source>
</evidence>
<protein>
    <submittedName>
        <fullName evidence="1">DUF1579 domain-containing protein</fullName>
    </submittedName>
</protein>
<evidence type="ECO:0000313" key="2">
    <source>
        <dbReference type="Proteomes" id="UP000321820"/>
    </source>
</evidence>
<gene>
    <name evidence="1" type="ORF">FTW19_07595</name>
</gene>
<organism evidence="1 2">
    <name type="scientific">Terriglobus albidus</name>
    <dbReference type="NCBI Taxonomy" id="1592106"/>
    <lineage>
        <taxon>Bacteria</taxon>
        <taxon>Pseudomonadati</taxon>
        <taxon>Acidobacteriota</taxon>
        <taxon>Terriglobia</taxon>
        <taxon>Terriglobales</taxon>
        <taxon>Acidobacteriaceae</taxon>
        <taxon>Terriglobus</taxon>
    </lineage>
</organism>
<dbReference type="KEGG" id="talb:FTW19_07595"/>
<dbReference type="Proteomes" id="UP000321820">
    <property type="component" value="Chromosome"/>
</dbReference>
<name>A0A5B9EGT2_9BACT</name>
<sequence length="173" mass="19799">MTPQSQPAVQDTATQGTSSEHDFDFLIGSWKVQHRKLVHRLANDDTWQVFSGTCVMQPLLSGHANVDENVMDVPGAPYKAVALRAFDPKKKTWSIWWLDGRHPGHLDVPVVGSFKNGVGTFFANDTFEGRPIVIRFRWFDISEDSAKWQQAFSEDSGETWETNWFMEFHRAQQ</sequence>
<accession>A0A5B9EGT2</accession>
<dbReference type="OrthoDB" id="9814791at2"/>
<keyword evidence="2" id="KW-1185">Reference proteome</keyword>
<proteinExistence type="predicted"/>
<dbReference type="InterPro" id="IPR011473">
    <property type="entry name" value="DUF1579"/>
</dbReference>
<dbReference type="AlphaFoldDB" id="A0A5B9EGT2"/>
<reference evidence="1 2" key="1">
    <citation type="submission" date="2019-08" db="EMBL/GenBank/DDBJ databases">
        <title>Complete genome sequence of Terriglobus albidus strain ORNL.</title>
        <authorList>
            <person name="Podar M."/>
        </authorList>
    </citation>
    <scope>NUCLEOTIDE SEQUENCE [LARGE SCALE GENOMIC DNA]</scope>
    <source>
        <strain evidence="1 2">ORNL</strain>
    </source>
</reference>
<dbReference type="Pfam" id="PF07617">
    <property type="entry name" value="DUF1579"/>
    <property type="match status" value="1"/>
</dbReference>
<dbReference type="EMBL" id="CP042806">
    <property type="protein sequence ID" value="QEE31242.1"/>
    <property type="molecule type" value="Genomic_DNA"/>
</dbReference>